<evidence type="ECO:0000256" key="1">
    <source>
        <dbReference type="SAM" id="Phobius"/>
    </source>
</evidence>
<dbReference type="InterPro" id="IPR016024">
    <property type="entry name" value="ARM-type_fold"/>
</dbReference>
<keyword evidence="1" id="KW-0472">Membrane</keyword>
<organism evidence="2 3">
    <name type="scientific">Blautia luti DSM 14534 = JCM 17040</name>
    <dbReference type="NCBI Taxonomy" id="649762"/>
    <lineage>
        <taxon>Bacteria</taxon>
        <taxon>Bacillati</taxon>
        <taxon>Bacillota</taxon>
        <taxon>Clostridia</taxon>
        <taxon>Lachnospirales</taxon>
        <taxon>Lachnospiraceae</taxon>
        <taxon>Blautia</taxon>
    </lineage>
</organism>
<dbReference type="Proteomes" id="UP000437824">
    <property type="component" value="Unassembled WGS sequence"/>
</dbReference>
<dbReference type="RefSeq" id="WP_118510673.1">
    <property type="nucleotide sequence ID" value="NZ_WMBC01000014.1"/>
</dbReference>
<dbReference type="EMBL" id="WMBC01000014">
    <property type="protein sequence ID" value="MTD62392.1"/>
    <property type="molecule type" value="Genomic_DNA"/>
</dbReference>
<dbReference type="PANTHER" id="PTHR34070">
    <property type="entry name" value="ARMADILLO-TYPE FOLD"/>
    <property type="match status" value="1"/>
</dbReference>
<dbReference type="Pfam" id="PF08713">
    <property type="entry name" value="DNA_alkylation"/>
    <property type="match status" value="1"/>
</dbReference>
<evidence type="ECO:0000313" key="3">
    <source>
        <dbReference type="Proteomes" id="UP000437824"/>
    </source>
</evidence>
<dbReference type="SUPFAM" id="SSF48371">
    <property type="entry name" value="ARM repeat"/>
    <property type="match status" value="1"/>
</dbReference>
<dbReference type="PANTHER" id="PTHR34070:SF1">
    <property type="entry name" value="DNA ALKYLATION REPAIR PROTEIN"/>
    <property type="match status" value="1"/>
</dbReference>
<feature type="transmembrane region" description="Helical" evidence="1">
    <location>
        <begin position="173"/>
        <end position="190"/>
    </location>
</feature>
<sequence>MKKQDEKVTTARVREFLEENTDPGYRKFHSSLLPGVDNIMGVRLPALRKFSQNLAKMQWQDWFAQADDQWYEETMLRGLTVAYSKLDCAEKMTYVERFVPDISNWAVCDCFCSTLKDADRYQEEYWEFLEPYFISDREYKARFGAVMLLSHFVKKEYLEKSIQRLESITQQGYYARMAVAWAISIYFVAFPGEMLDYLQHSHKLDEFTYKKSLQKILESYRVDKETKQIIKEMRQRG</sequence>
<proteinExistence type="predicted"/>
<reference evidence="2 3" key="1">
    <citation type="submission" date="2019-11" db="EMBL/GenBank/DDBJ databases">
        <title>Draft genome sequence of Blautia luti DSM 14534T, isolated from human stool.</title>
        <authorList>
            <person name="Ortiz R."/>
            <person name="Melis-Arcos F."/>
            <person name="Covarrubias P."/>
            <person name="Cardenas J.P."/>
            <person name="Perez-Donoso J."/>
            <person name="Almonacid D."/>
        </authorList>
    </citation>
    <scope>NUCLEOTIDE SEQUENCE [LARGE SCALE GENOMIC DNA]</scope>
    <source>
        <strain evidence="2 3">DSM 14534</strain>
    </source>
</reference>
<dbReference type="InterPro" id="IPR014825">
    <property type="entry name" value="DNA_alkylation"/>
</dbReference>
<gene>
    <name evidence="2" type="ORF">GKZ57_14375</name>
</gene>
<dbReference type="Gene3D" id="1.25.10.90">
    <property type="match status" value="1"/>
</dbReference>
<name>A0A844GMH7_9FIRM</name>
<protein>
    <submittedName>
        <fullName evidence="2">DNA alkylation repair protein</fullName>
    </submittedName>
</protein>
<dbReference type="CDD" id="cd06561">
    <property type="entry name" value="AlkD_like"/>
    <property type="match status" value="1"/>
</dbReference>
<accession>A0A844GMH7</accession>
<keyword evidence="1" id="KW-0812">Transmembrane</keyword>
<comment type="caution">
    <text evidence="2">The sequence shown here is derived from an EMBL/GenBank/DDBJ whole genome shotgun (WGS) entry which is preliminary data.</text>
</comment>
<dbReference type="AlphaFoldDB" id="A0A844GMH7"/>
<evidence type="ECO:0000313" key="2">
    <source>
        <dbReference type="EMBL" id="MTD62392.1"/>
    </source>
</evidence>
<keyword evidence="1" id="KW-1133">Transmembrane helix</keyword>